<dbReference type="EMBL" id="JBIVPC010000003">
    <property type="protein sequence ID" value="MFJ6035915.1"/>
    <property type="molecule type" value="Genomic_DNA"/>
</dbReference>
<reference evidence="4 5" key="1">
    <citation type="submission" date="2024-10" db="EMBL/GenBank/DDBJ databases">
        <title>The Natural Products Discovery Center: Release of the First 8490 Sequenced Strains for Exploring Actinobacteria Biosynthetic Diversity.</title>
        <authorList>
            <person name="Kalkreuter E."/>
            <person name="Kautsar S.A."/>
            <person name="Yang D."/>
            <person name="Bader C.D."/>
            <person name="Teijaro C.N."/>
            <person name="Fluegel L."/>
            <person name="Davis C.M."/>
            <person name="Simpson J.R."/>
            <person name="Lauterbach L."/>
            <person name="Steele A.D."/>
            <person name="Gui C."/>
            <person name="Meng S."/>
            <person name="Li G."/>
            <person name="Viehrig K."/>
            <person name="Ye F."/>
            <person name="Su P."/>
            <person name="Kiefer A.F."/>
            <person name="Nichols A."/>
            <person name="Cepeda A.J."/>
            <person name="Yan W."/>
            <person name="Fan B."/>
            <person name="Jiang Y."/>
            <person name="Adhikari A."/>
            <person name="Zheng C.-J."/>
            <person name="Schuster L."/>
            <person name="Cowan T.M."/>
            <person name="Smanski M.J."/>
            <person name="Chevrette M.G."/>
            <person name="De Carvalho L.P.S."/>
            <person name="Shen B."/>
        </authorList>
    </citation>
    <scope>NUCLEOTIDE SEQUENCE [LARGE SCALE GENOMIC DNA]</scope>
    <source>
        <strain evidence="4 5">NPDC093086</strain>
    </source>
</reference>
<feature type="domain" description="Histidine kinase/HSP90-like ATPase" evidence="3">
    <location>
        <begin position="41"/>
        <end position="138"/>
    </location>
</feature>
<dbReference type="GO" id="GO:0005524">
    <property type="term" value="F:ATP binding"/>
    <property type="evidence" value="ECO:0007669"/>
    <property type="project" value="UniProtKB-KW"/>
</dbReference>
<keyword evidence="1" id="KW-0723">Serine/threonine-protein kinase</keyword>
<organism evidence="4 5">
    <name type="scientific">Streptomyces ardesiacus</name>
    <dbReference type="NCBI Taxonomy" id="285564"/>
    <lineage>
        <taxon>Bacteria</taxon>
        <taxon>Bacillati</taxon>
        <taxon>Actinomycetota</taxon>
        <taxon>Actinomycetes</taxon>
        <taxon>Kitasatosporales</taxon>
        <taxon>Streptomycetaceae</taxon>
        <taxon>Streptomyces</taxon>
    </lineage>
</organism>
<comment type="caution">
    <text evidence="4">The sequence shown here is derived from an EMBL/GenBank/DDBJ whole genome shotgun (WGS) entry which is preliminary data.</text>
</comment>
<keyword evidence="4" id="KW-0067">ATP-binding</keyword>
<dbReference type="CDD" id="cd16936">
    <property type="entry name" value="HATPase_RsbW-like"/>
    <property type="match status" value="1"/>
</dbReference>
<feature type="region of interest" description="Disordered" evidence="2">
    <location>
        <begin position="1"/>
        <end position="26"/>
    </location>
</feature>
<dbReference type="InterPro" id="IPR003594">
    <property type="entry name" value="HATPase_dom"/>
</dbReference>
<dbReference type="PANTHER" id="PTHR35526:SF3">
    <property type="entry name" value="ANTI-SIGMA-F FACTOR RSBW"/>
    <property type="match status" value="1"/>
</dbReference>
<name>A0ABW8H5C4_9ACTN</name>
<evidence type="ECO:0000313" key="4">
    <source>
        <dbReference type="EMBL" id="MFJ6035915.1"/>
    </source>
</evidence>
<gene>
    <name evidence="4" type="ORF">ACIQFM_06625</name>
</gene>
<dbReference type="PANTHER" id="PTHR35526">
    <property type="entry name" value="ANTI-SIGMA-F FACTOR RSBW-RELATED"/>
    <property type="match status" value="1"/>
</dbReference>
<keyword evidence="5" id="KW-1185">Reference proteome</keyword>
<dbReference type="InterPro" id="IPR050267">
    <property type="entry name" value="Anti-sigma-factor_SerPK"/>
</dbReference>
<accession>A0ABW8H5C4</accession>
<proteinExistence type="predicted"/>
<evidence type="ECO:0000256" key="1">
    <source>
        <dbReference type="ARBA" id="ARBA00022527"/>
    </source>
</evidence>
<protein>
    <submittedName>
        <fullName evidence="4">ATP-binding protein</fullName>
    </submittedName>
</protein>
<evidence type="ECO:0000313" key="5">
    <source>
        <dbReference type="Proteomes" id="UP001617907"/>
    </source>
</evidence>
<feature type="compositionally biased region" description="Polar residues" evidence="2">
    <location>
        <begin position="1"/>
        <end position="11"/>
    </location>
</feature>
<evidence type="ECO:0000259" key="3">
    <source>
        <dbReference type="Pfam" id="PF13581"/>
    </source>
</evidence>
<keyword evidence="1" id="KW-0418">Kinase</keyword>
<dbReference type="SUPFAM" id="SSF55874">
    <property type="entry name" value="ATPase domain of HSP90 chaperone/DNA topoisomerase II/histidine kinase"/>
    <property type="match status" value="1"/>
</dbReference>
<dbReference type="Gene3D" id="3.30.565.10">
    <property type="entry name" value="Histidine kinase-like ATPase, C-terminal domain"/>
    <property type="match status" value="1"/>
</dbReference>
<dbReference type="Pfam" id="PF13581">
    <property type="entry name" value="HATPase_c_2"/>
    <property type="match status" value="1"/>
</dbReference>
<evidence type="ECO:0000256" key="2">
    <source>
        <dbReference type="SAM" id="MobiDB-lite"/>
    </source>
</evidence>
<dbReference type="Proteomes" id="UP001617907">
    <property type="component" value="Unassembled WGS sequence"/>
</dbReference>
<keyword evidence="4" id="KW-0547">Nucleotide-binding</keyword>
<keyword evidence="1" id="KW-0808">Transferase</keyword>
<dbReference type="InterPro" id="IPR036890">
    <property type="entry name" value="HATPase_C_sf"/>
</dbReference>
<sequence length="156" mass="16514">MSQSTTSQTCTKRAVERYTPAPRQSTAPIGADAFRAAFLPDTSAVARIRASTAAFLRRFGLTGPVASSVVLVVSELVTNAIKHGYGEVELEIRVVSGTISVSVTDENPAPAVLKQPGPDDTSGRGMALVEAYADRWGSTGEETWCEFRHDRAGSAA</sequence>
<dbReference type="RefSeq" id="WP_350890973.1">
    <property type="nucleotide sequence ID" value="NZ_JBEOTR010000012.1"/>
</dbReference>